<reference evidence="6" key="1">
    <citation type="journal article" date="2019" name="Int. J. Syst. Evol. Microbiol.">
        <title>The Global Catalogue of Microorganisms (GCM) 10K type strain sequencing project: providing services to taxonomists for standard genome sequencing and annotation.</title>
        <authorList>
            <consortium name="The Broad Institute Genomics Platform"/>
            <consortium name="The Broad Institute Genome Sequencing Center for Infectious Disease"/>
            <person name="Wu L."/>
            <person name="Ma J."/>
        </authorList>
    </citation>
    <scope>NUCLEOTIDE SEQUENCE [LARGE SCALE GENOMIC DNA]</scope>
    <source>
        <strain evidence="6">JCM 18081</strain>
    </source>
</reference>
<keyword evidence="6" id="KW-1185">Reference proteome</keyword>
<accession>A0ABP9CVY5</accession>
<dbReference type="InterPro" id="IPR028098">
    <property type="entry name" value="Glyco_trans_4-like_N"/>
</dbReference>
<dbReference type="Pfam" id="PF00534">
    <property type="entry name" value="Glycos_transf_1"/>
    <property type="match status" value="1"/>
</dbReference>
<dbReference type="EMBL" id="BAABIG010000079">
    <property type="protein sequence ID" value="GAA4819549.1"/>
    <property type="molecule type" value="Genomic_DNA"/>
</dbReference>
<gene>
    <name evidence="5" type="ORF">GCM10023220_60420</name>
</gene>
<feature type="domain" description="Glycosyltransferase subfamily 4-like N-terminal" evidence="4">
    <location>
        <begin position="20"/>
        <end position="187"/>
    </location>
</feature>
<keyword evidence="1" id="KW-0328">Glycosyltransferase</keyword>
<dbReference type="CDD" id="cd03801">
    <property type="entry name" value="GT4_PimA-like"/>
    <property type="match status" value="1"/>
</dbReference>
<evidence type="ECO:0000256" key="1">
    <source>
        <dbReference type="ARBA" id="ARBA00022676"/>
    </source>
</evidence>
<dbReference type="Proteomes" id="UP001501265">
    <property type="component" value="Unassembled WGS sequence"/>
</dbReference>
<dbReference type="PANTHER" id="PTHR45947">
    <property type="entry name" value="SULFOQUINOVOSYL TRANSFERASE SQD2"/>
    <property type="match status" value="1"/>
</dbReference>
<organism evidence="5 6">
    <name type="scientific">Streptomyces ziwulingensis</name>
    <dbReference type="NCBI Taxonomy" id="1045501"/>
    <lineage>
        <taxon>Bacteria</taxon>
        <taxon>Bacillati</taxon>
        <taxon>Actinomycetota</taxon>
        <taxon>Actinomycetes</taxon>
        <taxon>Kitasatosporales</taxon>
        <taxon>Streptomycetaceae</taxon>
        <taxon>Streptomyces</taxon>
    </lineage>
</organism>
<evidence type="ECO:0000313" key="6">
    <source>
        <dbReference type="Proteomes" id="UP001501265"/>
    </source>
</evidence>
<name>A0ABP9CVY5_9ACTN</name>
<keyword evidence="2" id="KW-0808">Transferase</keyword>
<evidence type="ECO:0000259" key="3">
    <source>
        <dbReference type="Pfam" id="PF00534"/>
    </source>
</evidence>
<dbReference type="RefSeq" id="WP_345623736.1">
    <property type="nucleotide sequence ID" value="NZ_BAABIG010000079.1"/>
</dbReference>
<dbReference type="Gene3D" id="3.40.50.2000">
    <property type="entry name" value="Glycogen Phosphorylase B"/>
    <property type="match status" value="2"/>
</dbReference>
<dbReference type="InterPro" id="IPR001296">
    <property type="entry name" value="Glyco_trans_1"/>
</dbReference>
<evidence type="ECO:0000313" key="5">
    <source>
        <dbReference type="EMBL" id="GAA4819549.1"/>
    </source>
</evidence>
<proteinExistence type="predicted"/>
<dbReference type="InterPro" id="IPR050194">
    <property type="entry name" value="Glycosyltransferase_grp1"/>
</dbReference>
<comment type="caution">
    <text evidence="5">The sequence shown here is derived from an EMBL/GenBank/DDBJ whole genome shotgun (WGS) entry which is preliminary data.</text>
</comment>
<feature type="domain" description="Glycosyl transferase family 1" evidence="3">
    <location>
        <begin position="202"/>
        <end position="355"/>
    </location>
</feature>
<dbReference type="SUPFAM" id="SSF53756">
    <property type="entry name" value="UDP-Glycosyltransferase/glycogen phosphorylase"/>
    <property type="match status" value="1"/>
</dbReference>
<dbReference type="PANTHER" id="PTHR45947:SF3">
    <property type="entry name" value="SULFOQUINOVOSYL TRANSFERASE SQD2"/>
    <property type="match status" value="1"/>
</dbReference>
<dbReference type="Pfam" id="PF13579">
    <property type="entry name" value="Glyco_trans_4_4"/>
    <property type="match status" value="1"/>
</dbReference>
<sequence>MTPAVRRVLLVSHFYPPHLGGIERVVQTEARRLVRLGLEVTVVTSGERTSQTVEDDGVRIVRVRAWNGLEARFGVPFPLFGPELPRRMRHWAAWADVVHVHDTFYLTSWAAARAARRAGRPWLVTQHVELVHHPSALVTTVQRAVYRLAGRRIWRGARTVLTLNARVAGFVRDHGVVAGRLRHLPNGVDTGLYRPCRDAVERREIRAEFGLPEHRPLALFAGRLVPKKGYDVALAACERGSGFDLVLAGGGDASAVTDRPGTHYVGALPAERLARLYRACDMFVLPSVAEGFPLSVQEAMASGLPVVTTPDPGYAPYELDPDRFVFAERDAGSIAGELSRLAADAVLRTEMAAYSARYARTAFSWDSHARTLVAAYGEARG</sequence>
<evidence type="ECO:0000259" key="4">
    <source>
        <dbReference type="Pfam" id="PF13579"/>
    </source>
</evidence>
<evidence type="ECO:0000256" key="2">
    <source>
        <dbReference type="ARBA" id="ARBA00022679"/>
    </source>
</evidence>
<protein>
    <submittedName>
        <fullName evidence="5">Glycosyltransferase family 4 protein</fullName>
    </submittedName>
</protein>